<keyword evidence="1" id="KW-0472">Membrane</keyword>
<reference evidence="3 4" key="1">
    <citation type="submission" date="2017-08" db="EMBL/GenBank/DDBJ databases">
        <title>Genomic and metabolic characterisation of spoilage-associated Pseudomonas species.</title>
        <authorList>
            <person name="Stanborough T."/>
            <person name="Fegan N."/>
            <person name="Powell S.M."/>
            <person name="Singh T."/>
            <person name="Tamplin M.L."/>
            <person name="Chandry P.S."/>
        </authorList>
    </citation>
    <scope>NUCLEOTIDE SEQUENCE [LARGE SCALE GENOMIC DNA]</scope>
    <source>
        <strain evidence="3 4">L1802</strain>
    </source>
</reference>
<dbReference type="RefSeq" id="WP_249275432.1">
    <property type="nucleotide sequence ID" value="NZ_NQKI01000087.1"/>
</dbReference>
<evidence type="ECO:0000259" key="2">
    <source>
        <dbReference type="Pfam" id="PF20148"/>
    </source>
</evidence>
<dbReference type="CDD" id="cd20743">
    <property type="entry name" value="FIX_RhsA-like"/>
    <property type="match status" value="1"/>
</dbReference>
<dbReference type="InterPro" id="IPR045351">
    <property type="entry name" value="DUF6531"/>
</dbReference>
<feature type="transmembrane region" description="Helical" evidence="1">
    <location>
        <begin position="86"/>
        <end position="109"/>
    </location>
</feature>
<keyword evidence="1" id="KW-1133">Transmembrane helix</keyword>
<gene>
    <name evidence="3" type="ORF">CJF39_22535</name>
</gene>
<dbReference type="Pfam" id="PF20148">
    <property type="entry name" value="DUF6531"/>
    <property type="match status" value="1"/>
</dbReference>
<feature type="domain" description="DUF6531" evidence="2">
    <location>
        <begin position="355"/>
        <end position="419"/>
    </location>
</feature>
<name>A0A266N629_9PSED</name>
<accession>A0A266N629</accession>
<evidence type="ECO:0000256" key="1">
    <source>
        <dbReference type="SAM" id="Phobius"/>
    </source>
</evidence>
<keyword evidence="1" id="KW-0812">Transmembrane</keyword>
<comment type="caution">
    <text evidence="3">The sequence shown here is derived from an EMBL/GenBank/DDBJ whole genome shotgun (WGS) entry which is preliminary data.</text>
</comment>
<proteinExistence type="predicted"/>
<feature type="non-terminal residue" evidence="3">
    <location>
        <position position="419"/>
    </location>
</feature>
<organism evidence="3 4">
    <name type="scientific">Pseudomonas lundensis</name>
    <dbReference type="NCBI Taxonomy" id="86185"/>
    <lineage>
        <taxon>Bacteria</taxon>
        <taxon>Pseudomonadati</taxon>
        <taxon>Pseudomonadota</taxon>
        <taxon>Gammaproteobacteria</taxon>
        <taxon>Pseudomonadales</taxon>
        <taxon>Pseudomonadaceae</taxon>
        <taxon>Pseudomonas</taxon>
    </lineage>
</organism>
<dbReference type="EMBL" id="NQKI01000087">
    <property type="protein sequence ID" value="OZY57255.1"/>
    <property type="molecule type" value="Genomic_DNA"/>
</dbReference>
<dbReference type="AlphaFoldDB" id="A0A266N629"/>
<sequence>MTPENTAVEKRGPQVAIVPISVIDVKDVASGAAVFDAWLQEMSGGVVTLERIQGVAGALPVVGNIMALVDALGDVVTLTKTEKRDLLLWASLAINLIGVLPLPPTMAAARMTLRPTLHLVRQEMRSTTKLMLSASVIEILVGHLNASIVGSLDDFVEQAKAKLPQILADAGKLGEDMLNEIAKGLEAAVNGTLDATGDLDAASAQISAAGDQLLHDPKAAISNIFGGLFSAYKAAGKGMANSASQHLLSDDIKRSVTAHTAQLRAMGPELRTQLSALSAEDVEYSIGWLLLILSSATALWRKRNVHGQSTNVKPAETNKARQTATEGQVEANQKQAAATGMANPAKNCACDRTQHSINFALGSESLSHTDFSLPGPFPIDWTRTYCSRLSAYDQGALGARWITEFTTRFDLHGKGLVFH</sequence>
<evidence type="ECO:0000313" key="3">
    <source>
        <dbReference type="EMBL" id="OZY57255.1"/>
    </source>
</evidence>
<protein>
    <submittedName>
        <fullName evidence="3">Type IV secretion protein Rhs</fullName>
    </submittedName>
</protein>
<dbReference type="Proteomes" id="UP000215788">
    <property type="component" value="Unassembled WGS sequence"/>
</dbReference>
<evidence type="ECO:0000313" key="4">
    <source>
        <dbReference type="Proteomes" id="UP000215788"/>
    </source>
</evidence>